<accession>M5G5B4</accession>
<evidence type="ECO:0000313" key="3">
    <source>
        <dbReference type="EMBL" id="EJU05446.1"/>
    </source>
</evidence>
<proteinExistence type="predicted"/>
<sequence length="160" mass="18175">MHASTTSILIAALASSSLAAPIFQDLEALNAPNLAARNVFYQLATRDTPSPAKQNEPQHSGRSVEEKDELDERDLEDFPEFDERDEDNYLDERASPFDLIRTAFAKARTYAKPNTSPSPQQRSLDDIDDDMDVYIDERDLDDFPEFDERDEDTSLDERGD</sequence>
<feature type="compositionally biased region" description="Polar residues" evidence="1">
    <location>
        <begin position="46"/>
        <end position="61"/>
    </location>
</feature>
<dbReference type="Proteomes" id="UP000030653">
    <property type="component" value="Unassembled WGS sequence"/>
</dbReference>
<feature type="chain" id="PRO_5004067522" evidence="2">
    <location>
        <begin position="20"/>
        <end position="160"/>
    </location>
</feature>
<feature type="signal peptide" evidence="2">
    <location>
        <begin position="1"/>
        <end position="19"/>
    </location>
</feature>
<dbReference type="AlphaFoldDB" id="M5G5B4"/>
<dbReference type="RefSeq" id="XP_040632340.1">
    <property type="nucleotide sequence ID" value="XM_040770982.1"/>
</dbReference>
<feature type="compositionally biased region" description="Acidic residues" evidence="1">
    <location>
        <begin position="126"/>
        <end position="154"/>
    </location>
</feature>
<dbReference type="GeneID" id="63686044"/>
<feature type="compositionally biased region" description="Polar residues" evidence="1">
    <location>
        <begin position="112"/>
        <end position="122"/>
    </location>
</feature>
<reference evidence="3 4" key="1">
    <citation type="journal article" date="2012" name="Science">
        <title>The Paleozoic origin of enzymatic lignin decomposition reconstructed from 31 fungal genomes.</title>
        <authorList>
            <person name="Floudas D."/>
            <person name="Binder M."/>
            <person name="Riley R."/>
            <person name="Barry K."/>
            <person name="Blanchette R.A."/>
            <person name="Henrissat B."/>
            <person name="Martinez A.T."/>
            <person name="Otillar R."/>
            <person name="Spatafora J.W."/>
            <person name="Yadav J.S."/>
            <person name="Aerts A."/>
            <person name="Benoit I."/>
            <person name="Boyd A."/>
            <person name="Carlson A."/>
            <person name="Copeland A."/>
            <person name="Coutinho P.M."/>
            <person name="de Vries R.P."/>
            <person name="Ferreira P."/>
            <person name="Findley K."/>
            <person name="Foster B."/>
            <person name="Gaskell J."/>
            <person name="Glotzer D."/>
            <person name="Gorecki P."/>
            <person name="Heitman J."/>
            <person name="Hesse C."/>
            <person name="Hori C."/>
            <person name="Igarashi K."/>
            <person name="Jurgens J.A."/>
            <person name="Kallen N."/>
            <person name="Kersten P."/>
            <person name="Kohler A."/>
            <person name="Kuees U."/>
            <person name="Kumar T.K.A."/>
            <person name="Kuo A."/>
            <person name="LaButti K."/>
            <person name="Larrondo L.F."/>
            <person name="Lindquist E."/>
            <person name="Ling A."/>
            <person name="Lombard V."/>
            <person name="Lucas S."/>
            <person name="Lundell T."/>
            <person name="Martin R."/>
            <person name="McLaughlin D.J."/>
            <person name="Morgenstern I."/>
            <person name="Morin E."/>
            <person name="Murat C."/>
            <person name="Nagy L.G."/>
            <person name="Nolan M."/>
            <person name="Ohm R.A."/>
            <person name="Patyshakuliyeva A."/>
            <person name="Rokas A."/>
            <person name="Ruiz-Duenas F.J."/>
            <person name="Sabat G."/>
            <person name="Salamov A."/>
            <person name="Samejima M."/>
            <person name="Schmutz J."/>
            <person name="Slot J.C."/>
            <person name="St John F."/>
            <person name="Stenlid J."/>
            <person name="Sun H."/>
            <person name="Sun S."/>
            <person name="Syed K."/>
            <person name="Tsang A."/>
            <person name="Wiebenga A."/>
            <person name="Young D."/>
            <person name="Pisabarro A."/>
            <person name="Eastwood D.C."/>
            <person name="Martin F."/>
            <person name="Cullen D."/>
            <person name="Grigoriev I.V."/>
            <person name="Hibbett D.S."/>
        </authorList>
    </citation>
    <scope>NUCLEOTIDE SEQUENCE [LARGE SCALE GENOMIC DNA]</scope>
    <source>
        <strain evidence="3 4">DJM-731 SS1</strain>
    </source>
</reference>
<protein>
    <submittedName>
        <fullName evidence="3">Uncharacterized protein</fullName>
    </submittedName>
</protein>
<keyword evidence="2" id="KW-0732">Signal</keyword>
<feature type="compositionally biased region" description="Acidic residues" evidence="1">
    <location>
        <begin position="66"/>
        <end position="89"/>
    </location>
</feature>
<feature type="region of interest" description="Disordered" evidence="1">
    <location>
        <begin position="46"/>
        <end position="93"/>
    </location>
</feature>
<evidence type="ECO:0000256" key="1">
    <source>
        <dbReference type="SAM" id="MobiDB-lite"/>
    </source>
</evidence>
<organism evidence="3 4">
    <name type="scientific">Dacryopinax primogenitus (strain DJM 731)</name>
    <name type="common">Brown rot fungus</name>
    <dbReference type="NCBI Taxonomy" id="1858805"/>
    <lineage>
        <taxon>Eukaryota</taxon>
        <taxon>Fungi</taxon>
        <taxon>Dikarya</taxon>
        <taxon>Basidiomycota</taxon>
        <taxon>Agaricomycotina</taxon>
        <taxon>Dacrymycetes</taxon>
        <taxon>Dacrymycetales</taxon>
        <taxon>Dacrymycetaceae</taxon>
        <taxon>Dacryopinax</taxon>
    </lineage>
</organism>
<name>M5G5B4_DACPD</name>
<evidence type="ECO:0000256" key="2">
    <source>
        <dbReference type="SAM" id="SignalP"/>
    </source>
</evidence>
<keyword evidence="4" id="KW-1185">Reference proteome</keyword>
<gene>
    <name evidence="3" type="ORF">DACRYDRAFT_13459</name>
</gene>
<dbReference type="EMBL" id="JH795856">
    <property type="protein sequence ID" value="EJU05446.1"/>
    <property type="molecule type" value="Genomic_DNA"/>
</dbReference>
<evidence type="ECO:0000313" key="4">
    <source>
        <dbReference type="Proteomes" id="UP000030653"/>
    </source>
</evidence>
<feature type="region of interest" description="Disordered" evidence="1">
    <location>
        <begin position="108"/>
        <end position="160"/>
    </location>
</feature>
<dbReference type="HOGENOM" id="CLU_1652094_0_0_1"/>